<comment type="caution">
    <text evidence="1">The sequence shown here is derived from an EMBL/GenBank/DDBJ whole genome shotgun (WGS) entry which is preliminary data.</text>
</comment>
<dbReference type="EMBL" id="JAKCXM010000425">
    <property type="protein sequence ID" value="KAJ0394234.1"/>
    <property type="molecule type" value="Genomic_DNA"/>
</dbReference>
<reference evidence="1" key="1">
    <citation type="submission" date="2021-12" db="EMBL/GenBank/DDBJ databases">
        <title>Prjna785345.</title>
        <authorList>
            <person name="Rujirawat T."/>
            <person name="Krajaejun T."/>
        </authorList>
    </citation>
    <scope>NUCLEOTIDE SEQUENCE</scope>
    <source>
        <strain evidence="1">Pi057C3</strain>
    </source>
</reference>
<protein>
    <submittedName>
        <fullName evidence="1">Uncharacterized protein</fullName>
    </submittedName>
</protein>
<organism evidence="1 2">
    <name type="scientific">Pythium insidiosum</name>
    <name type="common">Pythiosis disease agent</name>
    <dbReference type="NCBI Taxonomy" id="114742"/>
    <lineage>
        <taxon>Eukaryota</taxon>
        <taxon>Sar</taxon>
        <taxon>Stramenopiles</taxon>
        <taxon>Oomycota</taxon>
        <taxon>Peronosporomycetes</taxon>
        <taxon>Pythiales</taxon>
        <taxon>Pythiaceae</taxon>
        <taxon>Pythium</taxon>
    </lineage>
</organism>
<keyword evidence="2" id="KW-1185">Reference proteome</keyword>
<proteinExistence type="predicted"/>
<dbReference type="PROSITE" id="PS51257">
    <property type="entry name" value="PROKAR_LIPOPROTEIN"/>
    <property type="match status" value="1"/>
</dbReference>
<dbReference type="Proteomes" id="UP001209570">
    <property type="component" value="Unassembled WGS sequence"/>
</dbReference>
<gene>
    <name evidence="1" type="ORF">P43SY_003573</name>
</gene>
<dbReference type="AlphaFoldDB" id="A0AAD5Q555"/>
<accession>A0AAD5Q555</accession>
<sequence length="151" mass="16807">MGIKNLSHHTAAVAGCNCGARAFEERRAAQRALNRIPLGGPADVYLIKQALETPSPPSPTNAEIERDALLATRKRSLWRKLLGKGPKCICVQLEHERRAKRLGLVEIPDEYVGCVSVRVAGKRVPFTRDMQLKRREQFVPLEAIVEAEDDV</sequence>
<evidence type="ECO:0000313" key="1">
    <source>
        <dbReference type="EMBL" id="KAJ0394234.1"/>
    </source>
</evidence>
<evidence type="ECO:0000313" key="2">
    <source>
        <dbReference type="Proteomes" id="UP001209570"/>
    </source>
</evidence>
<name>A0AAD5Q555_PYTIN</name>